<evidence type="ECO:0000313" key="2">
    <source>
        <dbReference type="EMBL" id="QYF49401.1"/>
    </source>
</evidence>
<reference evidence="2 3" key="1">
    <citation type="journal article" date="2022" name="bioRxiv">
        <title>Ecology and evolution of chlamydial symbionts of arthropods.</title>
        <authorList>
            <person name="Halter T."/>
            <person name="Koestlbacher S."/>
            <person name="Collingro A."/>
            <person name="Sixt B.S."/>
            <person name="Toenshoff E.R."/>
            <person name="Hendrickx F."/>
            <person name="Kostanjsek R."/>
            <person name="Horn M."/>
        </authorList>
    </citation>
    <scope>NUCLEOTIDE SEQUENCE [LARGE SCALE GENOMIC DNA]</scope>
    <source>
        <strain evidence="2">W744xW776</strain>
    </source>
</reference>
<proteinExistence type="predicted"/>
<dbReference type="RefSeq" id="WP_215217696.1">
    <property type="nucleotide sequence ID" value="NZ_CP075587.1"/>
</dbReference>
<dbReference type="Proteomes" id="UP000826014">
    <property type="component" value="Chromosome"/>
</dbReference>
<dbReference type="Pfam" id="PF01381">
    <property type="entry name" value="HTH_3"/>
    <property type="match status" value="1"/>
</dbReference>
<dbReference type="InterPro" id="IPR001387">
    <property type="entry name" value="Cro/C1-type_HTH"/>
</dbReference>
<dbReference type="PROSITE" id="PS50943">
    <property type="entry name" value="HTH_CROC1"/>
    <property type="match status" value="1"/>
</dbReference>
<evidence type="ECO:0000313" key="3">
    <source>
        <dbReference type="Proteomes" id="UP000826014"/>
    </source>
</evidence>
<evidence type="ECO:0000259" key="1">
    <source>
        <dbReference type="PROSITE" id="PS50943"/>
    </source>
</evidence>
<accession>A0ABX8V2J3</accession>
<organism evidence="2 3">
    <name type="scientific">Candidatus Rhabdochlamydia oedothoracis</name>
    <dbReference type="NCBI Taxonomy" id="2720720"/>
    <lineage>
        <taxon>Bacteria</taxon>
        <taxon>Pseudomonadati</taxon>
        <taxon>Chlamydiota</taxon>
        <taxon>Chlamydiia</taxon>
        <taxon>Parachlamydiales</taxon>
        <taxon>Candidatus Rhabdochlamydiaceae</taxon>
        <taxon>Candidatus Rhabdochlamydia</taxon>
    </lineage>
</organism>
<sequence length="73" mass="8231">MTVFMLTPWEIQKHIAKQAQEKRLSLNFSQQTLSDRSGVSFGVLKKFEQTGKISLESLLKIALVLGTLEPILN</sequence>
<protein>
    <recommendedName>
        <fullName evidence="1">HTH cro/C1-type domain-containing protein</fullName>
    </recommendedName>
</protein>
<dbReference type="SUPFAM" id="SSF47413">
    <property type="entry name" value="lambda repressor-like DNA-binding domains"/>
    <property type="match status" value="1"/>
</dbReference>
<feature type="domain" description="HTH cro/C1-type" evidence="1">
    <location>
        <begin position="20"/>
        <end position="72"/>
    </location>
</feature>
<name>A0ABX8V2J3_9BACT</name>
<dbReference type="EMBL" id="CP075587">
    <property type="protein sequence ID" value="QYF49401.1"/>
    <property type="molecule type" value="Genomic_DNA"/>
</dbReference>
<dbReference type="InterPro" id="IPR010982">
    <property type="entry name" value="Lambda_DNA-bd_dom_sf"/>
</dbReference>
<gene>
    <name evidence="2" type="ORF">RHABOEDO_001735</name>
</gene>
<keyword evidence="3" id="KW-1185">Reference proteome</keyword>
<dbReference type="Gene3D" id="1.10.260.40">
    <property type="entry name" value="lambda repressor-like DNA-binding domains"/>
    <property type="match status" value="1"/>
</dbReference>
<dbReference type="CDD" id="cd00093">
    <property type="entry name" value="HTH_XRE"/>
    <property type="match status" value="1"/>
</dbReference>